<evidence type="ECO:0000313" key="7">
    <source>
        <dbReference type="EMBL" id="THC96738.1"/>
    </source>
</evidence>
<evidence type="ECO:0000256" key="3">
    <source>
        <dbReference type="ARBA" id="ARBA00023015"/>
    </source>
</evidence>
<dbReference type="PANTHER" id="PTHR31944:SF131">
    <property type="entry name" value="HEME-RESPONSIVE ZINC FINGER TRANSCRIPTION FACTOR HAP1"/>
    <property type="match status" value="1"/>
</dbReference>
<organism evidence="7 8">
    <name type="scientific">Aspergillus tanneri</name>
    <dbReference type="NCBI Taxonomy" id="1220188"/>
    <lineage>
        <taxon>Eukaryota</taxon>
        <taxon>Fungi</taxon>
        <taxon>Dikarya</taxon>
        <taxon>Ascomycota</taxon>
        <taxon>Pezizomycotina</taxon>
        <taxon>Eurotiomycetes</taxon>
        <taxon>Eurotiomycetidae</taxon>
        <taxon>Eurotiales</taxon>
        <taxon>Aspergillaceae</taxon>
        <taxon>Aspergillus</taxon>
        <taxon>Aspergillus subgen. Circumdati</taxon>
    </lineage>
</organism>
<keyword evidence="2" id="KW-0862">Zinc</keyword>
<dbReference type="GO" id="GO:0001228">
    <property type="term" value="F:DNA-binding transcription activator activity, RNA polymerase II-specific"/>
    <property type="evidence" value="ECO:0007669"/>
    <property type="project" value="TreeGrafter"/>
</dbReference>
<dbReference type="CDD" id="cd12148">
    <property type="entry name" value="fungal_TF_MHR"/>
    <property type="match status" value="1"/>
</dbReference>
<evidence type="ECO:0000256" key="4">
    <source>
        <dbReference type="ARBA" id="ARBA00023125"/>
    </source>
</evidence>
<comment type="caution">
    <text evidence="7">The sequence shown here is derived from an EMBL/GenBank/DDBJ whole genome shotgun (WGS) entry which is preliminary data.</text>
</comment>
<keyword evidence="1" id="KW-0479">Metal-binding</keyword>
<accession>A0A4S3JPK1</accession>
<sequence length="214" mass="24099">MRTLQEGGEPKLVIASQDNGVALNHSPSRGFSPNTQPSDAASVDWLIAKVRDLEQKLAHNISKCSVGDGNLERLEHGTPVRSTGVVSKTRYFGRSHWSNLIQLLAVELSLLKRSELEKDELYQVLANLKSLAREIKGNRVQSLSSTDLGRHIPARDVTDLLVDHYVRNFEGTFRILHIPTFRCHYEKYRQDPSSVSEGFIIQLQLSMAHATREE</sequence>
<keyword evidence="3" id="KW-0805">Transcription regulation</keyword>
<dbReference type="EMBL" id="SOSA01000101">
    <property type="protein sequence ID" value="THC96738.1"/>
    <property type="molecule type" value="Genomic_DNA"/>
</dbReference>
<keyword evidence="4" id="KW-0238">DNA-binding</keyword>
<dbReference type="InterPro" id="IPR051430">
    <property type="entry name" value="Fungal_TF_Env_Response"/>
</dbReference>
<protein>
    <submittedName>
        <fullName evidence="7">Uncharacterized protein</fullName>
    </submittedName>
</protein>
<keyword evidence="5" id="KW-0804">Transcription</keyword>
<dbReference type="GO" id="GO:0005634">
    <property type="term" value="C:nucleus"/>
    <property type="evidence" value="ECO:0007669"/>
    <property type="project" value="TreeGrafter"/>
</dbReference>
<dbReference type="Proteomes" id="UP000308092">
    <property type="component" value="Unassembled WGS sequence"/>
</dbReference>
<keyword evidence="6" id="KW-0539">Nucleus</keyword>
<dbReference type="VEuPathDB" id="FungiDB:EYZ11_003796"/>
<evidence type="ECO:0000256" key="5">
    <source>
        <dbReference type="ARBA" id="ARBA00023163"/>
    </source>
</evidence>
<dbReference type="STRING" id="1220188.A0A4S3JPK1"/>
<dbReference type="AlphaFoldDB" id="A0A4S3JPK1"/>
<name>A0A4S3JPK1_9EURO</name>
<gene>
    <name evidence="7" type="ORF">EYZ11_003796</name>
</gene>
<evidence type="ECO:0000256" key="6">
    <source>
        <dbReference type="ARBA" id="ARBA00023242"/>
    </source>
</evidence>
<dbReference type="GO" id="GO:0046872">
    <property type="term" value="F:metal ion binding"/>
    <property type="evidence" value="ECO:0007669"/>
    <property type="project" value="UniProtKB-KW"/>
</dbReference>
<evidence type="ECO:0000256" key="2">
    <source>
        <dbReference type="ARBA" id="ARBA00022833"/>
    </source>
</evidence>
<dbReference type="GO" id="GO:0000978">
    <property type="term" value="F:RNA polymerase II cis-regulatory region sequence-specific DNA binding"/>
    <property type="evidence" value="ECO:0007669"/>
    <property type="project" value="TreeGrafter"/>
</dbReference>
<keyword evidence="8" id="KW-1185">Reference proteome</keyword>
<evidence type="ECO:0000313" key="8">
    <source>
        <dbReference type="Proteomes" id="UP000308092"/>
    </source>
</evidence>
<evidence type="ECO:0000256" key="1">
    <source>
        <dbReference type="ARBA" id="ARBA00022723"/>
    </source>
</evidence>
<reference evidence="7 8" key="1">
    <citation type="submission" date="2019-03" db="EMBL/GenBank/DDBJ databases">
        <title>The genome sequence of a newly discovered highly antifungal drug resistant Aspergillus species, Aspergillus tanneri NIH 1004.</title>
        <authorList>
            <person name="Mounaud S."/>
            <person name="Singh I."/>
            <person name="Joardar V."/>
            <person name="Pakala S."/>
            <person name="Pakala S."/>
            <person name="Venepally P."/>
            <person name="Hoover J."/>
            <person name="Nierman W."/>
            <person name="Chung J."/>
            <person name="Losada L."/>
        </authorList>
    </citation>
    <scope>NUCLEOTIDE SEQUENCE [LARGE SCALE GENOMIC DNA]</scope>
    <source>
        <strain evidence="7 8">NIH1004</strain>
    </source>
</reference>
<proteinExistence type="predicted"/>
<dbReference type="PANTHER" id="PTHR31944">
    <property type="entry name" value="HEME-RESPONSIVE ZINC FINGER TRANSCRIPTION FACTOR HAP1"/>
    <property type="match status" value="1"/>
</dbReference>